<dbReference type="InterPro" id="IPR021254">
    <property type="entry name" value="DUF2806"/>
</dbReference>
<accession>A0ABQ1I1X1</accession>
<comment type="caution">
    <text evidence="1">The sequence shown here is derived from an EMBL/GenBank/DDBJ whole genome shotgun (WGS) entry which is preliminary data.</text>
</comment>
<dbReference type="RefSeq" id="WP_188407442.1">
    <property type="nucleotide sequence ID" value="NZ_BMDY01000012.1"/>
</dbReference>
<gene>
    <name evidence="1" type="ORF">GCM10007414_22580</name>
</gene>
<dbReference type="Pfam" id="PF10987">
    <property type="entry name" value="DUF2806"/>
    <property type="match status" value="1"/>
</dbReference>
<sequence length="273" mass="31114">MSNKPFIENKSSQVENSKLQLAKLAKQRGLDARLQSTKPTSTWSQRAQARAVVEKATQQKNLENIFYYASQKTSEQDVGSEPDADWMTEFLNLACQTQVKTMQMLWADILSQELATHGSFSVKALRTLTLMTQREASWFQLACQLSSIIGGENNHKLVTGVLRPASNLGLVRARWDKISLGQHRMPYNHILQLIELGLIFDRELEISPSVHHDTSLVHGQSHYSLRPRLKGCKLLYYRFTPIGDELAKLIESDVLSSYQEHLEQLLHKHFSPQ</sequence>
<evidence type="ECO:0000313" key="2">
    <source>
        <dbReference type="Proteomes" id="UP000651977"/>
    </source>
</evidence>
<protein>
    <submittedName>
        <fullName evidence="1">TIGR03899 family protein</fullName>
    </submittedName>
</protein>
<reference evidence="2" key="1">
    <citation type="journal article" date="2019" name="Int. J. Syst. Evol. Microbiol.">
        <title>The Global Catalogue of Microorganisms (GCM) 10K type strain sequencing project: providing services to taxonomists for standard genome sequencing and annotation.</title>
        <authorList>
            <consortium name="The Broad Institute Genomics Platform"/>
            <consortium name="The Broad Institute Genome Sequencing Center for Infectious Disease"/>
            <person name="Wu L."/>
            <person name="Ma J."/>
        </authorList>
    </citation>
    <scope>NUCLEOTIDE SEQUENCE [LARGE SCALE GENOMIC DNA]</scope>
    <source>
        <strain evidence="2">CGMCC 1.10131</strain>
    </source>
</reference>
<dbReference type="EMBL" id="BMDY01000012">
    <property type="protein sequence ID" value="GGB08648.1"/>
    <property type="molecule type" value="Genomic_DNA"/>
</dbReference>
<proteinExistence type="predicted"/>
<keyword evidence="2" id="KW-1185">Reference proteome</keyword>
<evidence type="ECO:0000313" key="1">
    <source>
        <dbReference type="EMBL" id="GGB08648.1"/>
    </source>
</evidence>
<dbReference type="Proteomes" id="UP000651977">
    <property type="component" value="Unassembled WGS sequence"/>
</dbReference>
<name>A0ABQ1I1X1_9ALTE</name>
<dbReference type="NCBIfam" id="TIGR03899">
    <property type="entry name" value="TIGR03899 family protein"/>
    <property type="match status" value="1"/>
</dbReference>
<organism evidence="1 2">
    <name type="scientific">Agarivorans gilvus</name>
    <dbReference type="NCBI Taxonomy" id="680279"/>
    <lineage>
        <taxon>Bacteria</taxon>
        <taxon>Pseudomonadati</taxon>
        <taxon>Pseudomonadota</taxon>
        <taxon>Gammaproteobacteria</taxon>
        <taxon>Alteromonadales</taxon>
        <taxon>Alteromonadaceae</taxon>
        <taxon>Agarivorans</taxon>
    </lineage>
</organism>